<proteinExistence type="predicted"/>
<dbReference type="EMBL" id="VNHW01000004">
    <property type="protein sequence ID" value="TYP88551.1"/>
    <property type="molecule type" value="Genomic_DNA"/>
</dbReference>
<gene>
    <name evidence="1" type="ORF">BD833_104259</name>
</gene>
<keyword evidence="2" id="KW-1185">Reference proteome</keyword>
<comment type="caution">
    <text evidence="1">The sequence shown here is derived from an EMBL/GenBank/DDBJ whole genome shotgun (WGS) entry which is preliminary data.</text>
</comment>
<dbReference type="AlphaFoldDB" id="A0A5S5CXM7"/>
<reference evidence="1 2" key="1">
    <citation type="submission" date="2019-07" db="EMBL/GenBank/DDBJ databases">
        <title>Genomic Encyclopedia of Archaeal and Bacterial Type Strains, Phase II (KMG-II): from individual species to whole genera.</title>
        <authorList>
            <person name="Goeker M."/>
        </authorList>
    </citation>
    <scope>NUCLEOTIDE SEQUENCE [LARGE SCALE GENOMIC DNA]</scope>
    <source>
        <strain evidence="1 2">DSM 46842</strain>
    </source>
</reference>
<dbReference type="InterPro" id="IPR036689">
    <property type="entry name" value="ESAT-6-like_sf"/>
</dbReference>
<name>A0A5S5CXM7_9ACTN</name>
<evidence type="ECO:0000313" key="2">
    <source>
        <dbReference type="Proteomes" id="UP000322499"/>
    </source>
</evidence>
<organism evidence="1 2">
    <name type="scientific">Blastococcus xanthinilyticus</name>
    <dbReference type="NCBI Taxonomy" id="1564164"/>
    <lineage>
        <taxon>Bacteria</taxon>
        <taxon>Bacillati</taxon>
        <taxon>Actinomycetota</taxon>
        <taxon>Actinomycetes</taxon>
        <taxon>Geodermatophilales</taxon>
        <taxon>Geodermatophilaceae</taxon>
        <taxon>Blastococcus</taxon>
    </lineage>
</organism>
<evidence type="ECO:0000313" key="1">
    <source>
        <dbReference type="EMBL" id="TYP88551.1"/>
    </source>
</evidence>
<sequence>MVGVYGDPAALDALADELRGRAAQVRAAADEHRRSGARARWVSDAAAVYRDRMARDCADVDAVAGRVEEAAELLRRHADEVRERQAAIARAEREVRGWLADQAARGGDLAADVADVVGALPEVGADAWRATAGRLSRLGLW</sequence>
<dbReference type="Proteomes" id="UP000322499">
    <property type="component" value="Unassembled WGS sequence"/>
</dbReference>
<protein>
    <submittedName>
        <fullName evidence="1">Uncharacterized protein</fullName>
    </submittedName>
</protein>
<dbReference type="SUPFAM" id="SSF140453">
    <property type="entry name" value="EsxAB dimer-like"/>
    <property type="match status" value="1"/>
</dbReference>
<accession>A0A5S5CXM7</accession>